<feature type="region of interest" description="Disordered" evidence="1">
    <location>
        <begin position="304"/>
        <end position="329"/>
    </location>
</feature>
<dbReference type="EMBL" id="JAMYWD010000487">
    <property type="protein sequence ID" value="KAJ4949742.1"/>
    <property type="molecule type" value="Genomic_DNA"/>
</dbReference>
<sequence>MPAEMELGANRHFPGACLAPTSNLNKGRAPKRNQPSLFKKALLGRRCPDNALHTFVCSSAPFSHAESQAAPRKARTSHMQGNLHVWFWPGTPVFLYHYHKAISAHRVEDVIVLQHCLALSIRLTLPPRHPVGTFRTVVPEDIINNVINFVDRPYGTHLPGYIKPLLFNDREGERLVRPSNPAEDHEINDFVRIVTPGDLIAIITSEEKQHVPVVQYRPDRVAKQFGLDQGISRVIPHNSDHEAACLSEVQGTRKKIGGKKRKGEVENVDVSVSAAGDSLKKARVKPPTTEIKIAGDKAVVTAESGKVVSQKVETRAAKRTKEGGSRDLG</sequence>
<keyword evidence="3" id="KW-1185">Reference proteome</keyword>
<organism evidence="2 3">
    <name type="scientific">Protea cynaroides</name>
    <dbReference type="NCBI Taxonomy" id="273540"/>
    <lineage>
        <taxon>Eukaryota</taxon>
        <taxon>Viridiplantae</taxon>
        <taxon>Streptophyta</taxon>
        <taxon>Embryophyta</taxon>
        <taxon>Tracheophyta</taxon>
        <taxon>Spermatophyta</taxon>
        <taxon>Magnoliopsida</taxon>
        <taxon>Proteales</taxon>
        <taxon>Proteaceae</taxon>
        <taxon>Protea</taxon>
    </lineage>
</organism>
<dbReference type="Proteomes" id="UP001141806">
    <property type="component" value="Unassembled WGS sequence"/>
</dbReference>
<dbReference type="AlphaFoldDB" id="A0A9Q0JSE1"/>
<gene>
    <name evidence="2" type="ORF">NE237_000032</name>
</gene>
<protein>
    <submittedName>
        <fullName evidence="2">Uncharacterized protein</fullName>
    </submittedName>
</protein>
<comment type="caution">
    <text evidence="2">The sequence shown here is derived from an EMBL/GenBank/DDBJ whole genome shotgun (WGS) entry which is preliminary data.</text>
</comment>
<evidence type="ECO:0000313" key="3">
    <source>
        <dbReference type="Proteomes" id="UP001141806"/>
    </source>
</evidence>
<accession>A0A9Q0JSE1</accession>
<proteinExistence type="predicted"/>
<name>A0A9Q0JSE1_9MAGN</name>
<reference evidence="2" key="1">
    <citation type="journal article" date="2023" name="Plant J.">
        <title>The genome of the king protea, Protea cynaroides.</title>
        <authorList>
            <person name="Chang J."/>
            <person name="Duong T.A."/>
            <person name="Schoeman C."/>
            <person name="Ma X."/>
            <person name="Roodt D."/>
            <person name="Barker N."/>
            <person name="Li Z."/>
            <person name="Van de Peer Y."/>
            <person name="Mizrachi E."/>
        </authorList>
    </citation>
    <scope>NUCLEOTIDE SEQUENCE</scope>
    <source>
        <tissue evidence="2">Young leaves</tissue>
    </source>
</reference>
<evidence type="ECO:0000313" key="2">
    <source>
        <dbReference type="EMBL" id="KAJ4949742.1"/>
    </source>
</evidence>
<evidence type="ECO:0000256" key="1">
    <source>
        <dbReference type="SAM" id="MobiDB-lite"/>
    </source>
</evidence>
<feature type="compositionally biased region" description="Basic and acidic residues" evidence="1">
    <location>
        <begin position="312"/>
        <end position="329"/>
    </location>
</feature>
<dbReference type="OrthoDB" id="1371931at2759"/>